<feature type="compositionally biased region" description="Basic and acidic residues" evidence="7">
    <location>
        <begin position="13"/>
        <end position="26"/>
    </location>
</feature>
<keyword evidence="3 5" id="KW-0238">DNA-binding</keyword>
<dbReference type="GO" id="GO:0051301">
    <property type="term" value="P:cell division"/>
    <property type="evidence" value="ECO:0007669"/>
    <property type="project" value="UniProtKB-KW"/>
</dbReference>
<protein>
    <recommendedName>
        <fullName evidence="5">Nucleoid occlusion factor SlmA</fullName>
    </recommendedName>
</protein>
<evidence type="ECO:0000256" key="6">
    <source>
        <dbReference type="PROSITE-ProRule" id="PRU00335"/>
    </source>
</evidence>
<evidence type="ECO:0000313" key="9">
    <source>
        <dbReference type="EMBL" id="SMA50276.1"/>
    </source>
</evidence>
<comment type="function">
    <text evidence="5">Required for nucleoid occlusion (NO) phenomenon, which prevents Z-ring formation and cell division over the nucleoid. Acts as a DNA-associated cell division inhibitor that binds simultaneously chromosomal DNA and FtsZ, and disrupts the assembly of FtsZ polymers. SlmA-DNA-binding sequences (SBS) are dispersed on non-Ter regions of the chromosome, preventing FtsZ polymerization at these regions.</text>
</comment>
<dbReference type="SUPFAM" id="SSF48498">
    <property type="entry name" value="Tetracyclin repressor-like, C-terminal domain"/>
    <property type="match status" value="1"/>
</dbReference>
<dbReference type="InterPro" id="IPR054580">
    <property type="entry name" value="SlmA-like_C"/>
</dbReference>
<dbReference type="GO" id="GO:0043565">
    <property type="term" value="F:sequence-specific DNA binding"/>
    <property type="evidence" value="ECO:0007669"/>
    <property type="project" value="UniProtKB-UniRule"/>
</dbReference>
<reference evidence="9 10" key="1">
    <citation type="submission" date="2017-03" db="EMBL/GenBank/DDBJ databases">
        <authorList>
            <person name="Afonso C.L."/>
            <person name="Miller P.J."/>
            <person name="Scott M.A."/>
            <person name="Spackman E."/>
            <person name="Goraichik I."/>
            <person name="Dimitrov K.M."/>
            <person name="Suarez D.L."/>
            <person name="Swayne D.E."/>
        </authorList>
    </citation>
    <scope>NUCLEOTIDE SEQUENCE [LARGE SCALE GENOMIC DNA]</scope>
    <source>
        <strain evidence="9">SB41UT1</strain>
    </source>
</reference>
<dbReference type="PROSITE" id="PS50977">
    <property type="entry name" value="HTH_TETR_2"/>
    <property type="match status" value="1"/>
</dbReference>
<dbReference type="SUPFAM" id="SSF46689">
    <property type="entry name" value="Homeodomain-like"/>
    <property type="match status" value="1"/>
</dbReference>
<keyword evidence="10" id="KW-1185">Reference proteome</keyword>
<comment type="subcellular location">
    <subcellularLocation>
        <location evidence="5">Cytoplasm</location>
        <location evidence="5">Nucleoid</location>
    </subcellularLocation>
</comment>
<evidence type="ECO:0000256" key="7">
    <source>
        <dbReference type="SAM" id="MobiDB-lite"/>
    </source>
</evidence>
<evidence type="ECO:0000256" key="5">
    <source>
        <dbReference type="HAMAP-Rule" id="MF_01839"/>
    </source>
</evidence>
<dbReference type="AlphaFoldDB" id="A0A1X7APQ9"/>
<dbReference type="Pfam" id="PF22276">
    <property type="entry name" value="SlmA-like_C"/>
    <property type="match status" value="1"/>
</dbReference>
<dbReference type="PANTHER" id="PTHR43479">
    <property type="entry name" value="ACREF/ENVCD OPERON REPRESSOR-RELATED"/>
    <property type="match status" value="1"/>
</dbReference>
<feature type="region of interest" description="Disordered" evidence="7">
    <location>
        <begin position="1"/>
        <end position="26"/>
    </location>
</feature>
<feature type="DNA-binding region" description="H-T-H motif" evidence="6">
    <location>
        <begin position="51"/>
        <end position="70"/>
    </location>
</feature>
<dbReference type="OrthoDB" id="9179041at2"/>
<dbReference type="InterPro" id="IPR001647">
    <property type="entry name" value="HTH_TetR"/>
</dbReference>
<proteinExistence type="inferred from homology"/>
<dbReference type="InterPro" id="IPR023769">
    <property type="entry name" value="NO_SlmA"/>
</dbReference>
<dbReference type="InterPro" id="IPR050624">
    <property type="entry name" value="HTH-type_Tx_Regulator"/>
</dbReference>
<evidence type="ECO:0000259" key="8">
    <source>
        <dbReference type="PROSITE" id="PS50977"/>
    </source>
</evidence>
<dbReference type="InterPro" id="IPR036271">
    <property type="entry name" value="Tet_transcr_reg_TetR-rel_C_sf"/>
</dbReference>
<keyword evidence="1 5" id="KW-0963">Cytoplasm</keyword>
<dbReference type="NCBIfam" id="NF007015">
    <property type="entry name" value="PRK09480.1"/>
    <property type="match status" value="1"/>
</dbReference>
<dbReference type="PANTHER" id="PTHR43479:SF11">
    <property type="entry name" value="ACREF_ENVCD OPERON REPRESSOR-RELATED"/>
    <property type="match status" value="1"/>
</dbReference>
<keyword evidence="4 5" id="KW-0131">Cell cycle</keyword>
<sequence>MEKVEQANLQDITRNETARKESAAREKVSRKDQILQTLAHMLETSPGERITTARLAQEVGVSEAALYRHFPSKAKMFEGLIQFIEETLFSRITRIVSDEAGSLVACQRILTLLLLFCEKNPGLTRILTGDALNGETDRLRTRVIQLFDRLETQIRQVLRDAEIKEGLRTSLTQTATANMLLALAEGRISQFVRSRFRQKPSENWDDQWAAVSKIIFR</sequence>
<feature type="domain" description="HTH tetR-type" evidence="8">
    <location>
        <begin position="28"/>
        <end position="88"/>
    </location>
</feature>
<comment type="similarity">
    <text evidence="5">Belongs to the nucleoid occlusion factor SlmA family.</text>
</comment>
<gene>
    <name evidence="5 9" type="primary">slmA</name>
    <name evidence="9" type="ORF">EHSB41UT_04070</name>
</gene>
<evidence type="ECO:0000256" key="3">
    <source>
        <dbReference type="ARBA" id="ARBA00023125"/>
    </source>
</evidence>
<dbReference type="Proteomes" id="UP000196573">
    <property type="component" value="Unassembled WGS sequence"/>
</dbReference>
<dbReference type="RefSeq" id="WP_087112714.1">
    <property type="nucleotide sequence ID" value="NZ_CBCSCN010000013.1"/>
</dbReference>
<dbReference type="HAMAP" id="MF_01839">
    <property type="entry name" value="NO_factor_SlmA"/>
    <property type="match status" value="1"/>
</dbReference>
<name>A0A1X7APQ9_9GAMM</name>
<accession>A0A1X7APQ9</accession>
<evidence type="ECO:0000256" key="1">
    <source>
        <dbReference type="ARBA" id="ARBA00022490"/>
    </source>
</evidence>
<evidence type="ECO:0000313" key="10">
    <source>
        <dbReference type="Proteomes" id="UP000196573"/>
    </source>
</evidence>
<dbReference type="Gene3D" id="1.10.357.10">
    <property type="entry name" value="Tetracycline Repressor, domain 2"/>
    <property type="match status" value="1"/>
</dbReference>
<evidence type="ECO:0000256" key="4">
    <source>
        <dbReference type="ARBA" id="ARBA00023306"/>
    </source>
</evidence>
<dbReference type="EMBL" id="FWPT01000011">
    <property type="protein sequence ID" value="SMA50276.1"/>
    <property type="molecule type" value="Genomic_DNA"/>
</dbReference>
<keyword evidence="2 5" id="KW-0132">Cell division</keyword>
<dbReference type="InterPro" id="IPR009057">
    <property type="entry name" value="Homeodomain-like_sf"/>
</dbReference>
<dbReference type="Pfam" id="PF00440">
    <property type="entry name" value="TetR_N"/>
    <property type="match status" value="1"/>
</dbReference>
<organism evidence="9 10">
    <name type="scientific">Parendozoicomonas haliclonae</name>
    <dbReference type="NCBI Taxonomy" id="1960125"/>
    <lineage>
        <taxon>Bacteria</taxon>
        <taxon>Pseudomonadati</taxon>
        <taxon>Pseudomonadota</taxon>
        <taxon>Gammaproteobacteria</taxon>
        <taxon>Oceanospirillales</taxon>
        <taxon>Endozoicomonadaceae</taxon>
        <taxon>Parendozoicomonas</taxon>
    </lineage>
</organism>
<comment type="subunit">
    <text evidence="5">Homodimer. Interacts with FtsZ.</text>
</comment>
<dbReference type="GO" id="GO:0005737">
    <property type="term" value="C:cytoplasm"/>
    <property type="evidence" value="ECO:0007669"/>
    <property type="project" value="UniProtKB-UniRule"/>
</dbReference>
<dbReference type="GO" id="GO:0043590">
    <property type="term" value="C:bacterial nucleoid"/>
    <property type="evidence" value="ECO:0007669"/>
    <property type="project" value="UniProtKB-UniRule"/>
</dbReference>
<evidence type="ECO:0000256" key="2">
    <source>
        <dbReference type="ARBA" id="ARBA00022618"/>
    </source>
</evidence>
<dbReference type="GO" id="GO:0010974">
    <property type="term" value="P:negative regulation of division septum assembly"/>
    <property type="evidence" value="ECO:0007669"/>
    <property type="project" value="InterPro"/>
</dbReference>